<dbReference type="KEGG" id="rsa:RSal33209_2505"/>
<dbReference type="Proteomes" id="UP000002007">
    <property type="component" value="Chromosome"/>
</dbReference>
<dbReference type="Gene3D" id="3.90.76.10">
    <property type="entry name" value="Dipeptide-binding Protein, Domain 1"/>
    <property type="match status" value="1"/>
</dbReference>
<feature type="chain" id="PRO_5002744182" evidence="1">
    <location>
        <begin position="34"/>
        <end position="407"/>
    </location>
</feature>
<gene>
    <name evidence="3" type="primary">oppA.5</name>
    <name evidence="3" type="ordered locus">RSal33209_2505</name>
</gene>
<dbReference type="SUPFAM" id="SSF53850">
    <property type="entry name" value="Periplasmic binding protein-like II"/>
    <property type="match status" value="1"/>
</dbReference>
<dbReference type="Gene3D" id="3.10.105.10">
    <property type="entry name" value="Dipeptide-binding Protein, Domain 3"/>
    <property type="match status" value="1"/>
</dbReference>
<dbReference type="InterPro" id="IPR000914">
    <property type="entry name" value="SBP_5_dom"/>
</dbReference>
<accession>A9WRE9</accession>
<dbReference type="PANTHER" id="PTHR30290">
    <property type="entry name" value="PERIPLASMIC BINDING COMPONENT OF ABC TRANSPORTER"/>
    <property type="match status" value="1"/>
</dbReference>
<keyword evidence="4" id="KW-1185">Reference proteome</keyword>
<feature type="domain" description="Solute-binding protein family 5" evidence="2">
    <location>
        <begin position="115"/>
        <end position="353"/>
    </location>
</feature>
<dbReference type="GO" id="GO:1904680">
    <property type="term" value="F:peptide transmembrane transporter activity"/>
    <property type="evidence" value="ECO:0007669"/>
    <property type="project" value="TreeGrafter"/>
</dbReference>
<dbReference type="STRING" id="288705.RSal33209_2505"/>
<dbReference type="Pfam" id="PF00496">
    <property type="entry name" value="SBP_bac_5"/>
    <property type="match status" value="1"/>
</dbReference>
<dbReference type="PANTHER" id="PTHR30290:SF65">
    <property type="entry name" value="MONOACYL PHOSPHATIDYLINOSITOL TETRAMANNOSIDE-BINDING PROTEIN LPQW-RELATED"/>
    <property type="match status" value="1"/>
</dbReference>
<sequence length="407" mass="44294">MIRRHLAAGAAALGLVLLLAGCGGNNSSGPASATSDADTAKLAANNPQPIDKLEQGGSFTFAVGDFGPNFNFGTSSGFSDGVSQTLQPIDNTGCYKLTLDGTPVLNKDYCTDVKEEIKDGQQTITYTLNPKAVWNDGTPIDVKTFANQWQALNGSNTNFDVPSTQGYDLIESVTAGKDDREVLVKMKSIYEPYTDLFSIGNGASGFMHPKSDVDPQVFNNGFVNDLKPGWRMGPFKLDALDNTTKTAAFVPNEKWWGAKPVLSKITVRGMEANATIPAFKNGEIDVTPATTLGRYKQVENVTGTEIRRGQKTAVFGMVLNTAKGTLTDVNVRRAMFMATDREKLTKIIFNGLNWTEKRQIAGYSCPLIQTIQTTQHSALMLKAQKRFLTMRAGKFQPMVFAKKMARN</sequence>
<evidence type="ECO:0000313" key="3">
    <source>
        <dbReference type="EMBL" id="ABY24231.1"/>
    </source>
</evidence>
<evidence type="ECO:0000256" key="1">
    <source>
        <dbReference type="SAM" id="SignalP"/>
    </source>
</evidence>
<dbReference type="GO" id="GO:0015833">
    <property type="term" value="P:peptide transport"/>
    <property type="evidence" value="ECO:0007669"/>
    <property type="project" value="TreeGrafter"/>
</dbReference>
<reference evidence="4" key="1">
    <citation type="journal article" date="2008" name="J. Bacteriol.">
        <title>Genome sequence of the fish pathogen Renibacterium salmoninarum suggests reductive evolution away from an environmental Arthrobacter ancestor.</title>
        <authorList>
            <person name="Wiens G.D."/>
            <person name="Rockey D.D."/>
            <person name="Wu Z."/>
            <person name="Chang J."/>
            <person name="Levy R."/>
            <person name="Crane S."/>
            <person name="Chen D.S."/>
            <person name="Capri G.R."/>
            <person name="Burnett J.R."/>
            <person name="Sudheesh P.S."/>
            <person name="Schipma M.J."/>
            <person name="Burd H."/>
            <person name="Bhattacharyya A."/>
            <person name="Rhodes L.D."/>
            <person name="Kaul R."/>
            <person name="Strom M.S."/>
        </authorList>
    </citation>
    <scope>NUCLEOTIDE SEQUENCE [LARGE SCALE GENOMIC DNA]</scope>
    <source>
        <strain evidence="4">ATCC 33209 / DSM 20767 / JCM 11484 / NBRC 15589 / NCIMB 2235</strain>
    </source>
</reference>
<dbReference type="eggNOG" id="COG0747">
    <property type="taxonomic scope" value="Bacteria"/>
</dbReference>
<feature type="signal peptide" evidence="1">
    <location>
        <begin position="1"/>
        <end position="33"/>
    </location>
</feature>
<dbReference type="HOGENOM" id="CLU_017028_11_1_11"/>
<name>A9WRE9_RENSM</name>
<keyword evidence="1" id="KW-0732">Signal</keyword>
<evidence type="ECO:0000259" key="2">
    <source>
        <dbReference type="Pfam" id="PF00496"/>
    </source>
</evidence>
<dbReference type="EMBL" id="CP000910">
    <property type="protein sequence ID" value="ABY24231.1"/>
    <property type="molecule type" value="Genomic_DNA"/>
</dbReference>
<dbReference type="AlphaFoldDB" id="A9WRE9"/>
<dbReference type="InterPro" id="IPR039424">
    <property type="entry name" value="SBP_5"/>
</dbReference>
<organism evidence="3 4">
    <name type="scientific">Renibacterium salmoninarum (strain ATCC 33209 / DSM 20767 / JCM 11484 / NBRC 15589 / NCIMB 2235)</name>
    <dbReference type="NCBI Taxonomy" id="288705"/>
    <lineage>
        <taxon>Bacteria</taxon>
        <taxon>Bacillati</taxon>
        <taxon>Actinomycetota</taxon>
        <taxon>Actinomycetes</taxon>
        <taxon>Micrococcales</taxon>
        <taxon>Micrococcaceae</taxon>
        <taxon>Renibacterium</taxon>
    </lineage>
</organism>
<protein>
    <submittedName>
        <fullName evidence="3">Oligopeptide-binding protein</fullName>
    </submittedName>
</protein>
<dbReference type="PROSITE" id="PS51257">
    <property type="entry name" value="PROKAR_LIPOPROTEIN"/>
    <property type="match status" value="1"/>
</dbReference>
<evidence type="ECO:0000313" key="4">
    <source>
        <dbReference type="Proteomes" id="UP000002007"/>
    </source>
</evidence>
<dbReference type="Gene3D" id="3.40.190.10">
    <property type="entry name" value="Periplasmic binding protein-like II"/>
    <property type="match status" value="1"/>
</dbReference>
<proteinExistence type="predicted"/>